<reference evidence="1 2" key="1">
    <citation type="submission" date="2016-10" db="EMBL/GenBank/DDBJ databases">
        <authorList>
            <person name="Varghese N."/>
            <person name="Submissions S."/>
        </authorList>
    </citation>
    <scope>NUCLEOTIDE SEQUENCE [LARGE SCALE GENOMIC DNA]</scope>
    <source>
        <strain evidence="1 2">DSM 21822</strain>
    </source>
</reference>
<accession>A0A1I4FI40</accession>
<dbReference type="RefSeq" id="WP_244621987.1">
    <property type="nucleotide sequence ID" value="NZ_BSPE01000042.1"/>
</dbReference>
<dbReference type="Proteomes" id="UP000323300">
    <property type="component" value="Unassembled WGS sequence"/>
</dbReference>
<dbReference type="EMBL" id="FOSL01000048">
    <property type="protein sequence ID" value="SFL17625.1"/>
    <property type="molecule type" value="Genomic_DNA"/>
</dbReference>
<evidence type="ECO:0000313" key="2">
    <source>
        <dbReference type="Proteomes" id="UP000323300"/>
    </source>
</evidence>
<evidence type="ECO:0000313" key="1">
    <source>
        <dbReference type="EMBL" id="SFL17625.1"/>
    </source>
</evidence>
<keyword evidence="2" id="KW-1185">Reference proteome</keyword>
<proteinExistence type="predicted"/>
<name>A0A1I4FI40_9HYPH</name>
<organism evidence="1 2">
    <name type="scientific">Neomesorhizobium albiziae</name>
    <dbReference type="NCBI Taxonomy" id="335020"/>
    <lineage>
        <taxon>Bacteria</taxon>
        <taxon>Pseudomonadati</taxon>
        <taxon>Pseudomonadota</taxon>
        <taxon>Alphaproteobacteria</taxon>
        <taxon>Hyphomicrobiales</taxon>
        <taxon>Phyllobacteriaceae</taxon>
        <taxon>Neomesorhizobium</taxon>
    </lineage>
</organism>
<protein>
    <submittedName>
        <fullName evidence="1">Uncharacterized protein</fullName>
    </submittedName>
</protein>
<gene>
    <name evidence="1" type="ORF">SAMN04488498_1484</name>
</gene>
<sequence length="61" mass="6857">MTSKKAANDKRAALPWACDYTKGFLKDWERLPAPTMKQLKEAMMLFVANDEPLGRGGSTIR</sequence>
<dbReference type="AlphaFoldDB" id="A0A1I4FI40"/>